<dbReference type="RefSeq" id="XP_028483303.1">
    <property type="nucleotide sequence ID" value="XM_028631124.1"/>
</dbReference>
<keyword evidence="3" id="KW-1185">Reference proteome</keyword>
<proteinExistence type="predicted"/>
<feature type="signal peptide" evidence="1">
    <location>
        <begin position="1"/>
        <end position="27"/>
    </location>
</feature>
<evidence type="ECO:0000256" key="1">
    <source>
        <dbReference type="SAM" id="SignalP"/>
    </source>
</evidence>
<comment type="caution">
    <text evidence="2">The sequence shown here is derived from an EMBL/GenBank/DDBJ whole genome shotgun (WGS) entry which is preliminary data.</text>
</comment>
<dbReference type="VEuPathDB" id="FungiDB:C8Q69DRAFT_474384"/>
<dbReference type="Proteomes" id="UP000283841">
    <property type="component" value="Unassembled WGS sequence"/>
</dbReference>
<organism evidence="2 3">
    <name type="scientific">Byssochlamys spectabilis</name>
    <name type="common">Paecilomyces variotii</name>
    <dbReference type="NCBI Taxonomy" id="264951"/>
    <lineage>
        <taxon>Eukaryota</taxon>
        <taxon>Fungi</taxon>
        <taxon>Dikarya</taxon>
        <taxon>Ascomycota</taxon>
        <taxon>Pezizomycotina</taxon>
        <taxon>Eurotiomycetes</taxon>
        <taxon>Eurotiomycetidae</taxon>
        <taxon>Eurotiales</taxon>
        <taxon>Thermoascaceae</taxon>
        <taxon>Paecilomyces</taxon>
    </lineage>
</organism>
<dbReference type="GeneID" id="39600401"/>
<accession>A0A443HP98</accession>
<dbReference type="AlphaFoldDB" id="A0A443HP98"/>
<evidence type="ECO:0000313" key="3">
    <source>
        <dbReference type="Proteomes" id="UP000283841"/>
    </source>
</evidence>
<dbReference type="EMBL" id="RCNU01000009">
    <property type="protein sequence ID" value="RWQ93658.1"/>
    <property type="molecule type" value="Genomic_DNA"/>
</dbReference>
<keyword evidence="1" id="KW-0732">Signal</keyword>
<evidence type="ECO:0000313" key="2">
    <source>
        <dbReference type="EMBL" id="RWQ93658.1"/>
    </source>
</evidence>
<sequence>MLFSSIVSRLINLLLSLSSYISYTANSFSPFPLFFISSPYSITSFPTLKLQETFNATPTTKMSYPILGTGHLCKRQLLVNNLTLNKI</sequence>
<reference evidence="2 3" key="1">
    <citation type="journal article" date="2018" name="Front. Microbiol.">
        <title>Genomic and genetic insights into a cosmopolitan fungus, Paecilomyces variotii (Eurotiales).</title>
        <authorList>
            <person name="Urquhart A.S."/>
            <person name="Mondo S.J."/>
            <person name="Makela M.R."/>
            <person name="Hane J.K."/>
            <person name="Wiebenga A."/>
            <person name="He G."/>
            <person name="Mihaltcheva S."/>
            <person name="Pangilinan J."/>
            <person name="Lipzen A."/>
            <person name="Barry K."/>
            <person name="de Vries R.P."/>
            <person name="Grigoriev I.V."/>
            <person name="Idnurm A."/>
        </authorList>
    </citation>
    <scope>NUCLEOTIDE SEQUENCE [LARGE SCALE GENOMIC DNA]</scope>
    <source>
        <strain evidence="2 3">CBS 101075</strain>
    </source>
</reference>
<gene>
    <name evidence="2" type="ORF">C8Q69DRAFT_474384</name>
</gene>
<name>A0A443HP98_BYSSP</name>
<feature type="chain" id="PRO_5019503644" evidence="1">
    <location>
        <begin position="28"/>
        <end position="87"/>
    </location>
</feature>
<protein>
    <submittedName>
        <fullName evidence="2">Uncharacterized protein</fullName>
    </submittedName>
</protein>